<dbReference type="AlphaFoldDB" id="A0AAU8NGY7"/>
<dbReference type="InterPro" id="IPR024775">
    <property type="entry name" value="DinB-like"/>
</dbReference>
<reference evidence="2" key="1">
    <citation type="submission" date="2024-05" db="EMBL/GenBank/DDBJ databases">
        <title>Draft genome assemblies of 36 bacteria isolated from hibernating arctic ground squirrels.</title>
        <authorList>
            <person name="McKee H."/>
            <person name="Mullen L."/>
            <person name="Drown D.M."/>
            <person name="Duddleston K.N."/>
        </authorList>
    </citation>
    <scope>NUCLEOTIDE SEQUENCE</scope>
    <source>
        <strain evidence="2">AN1007</strain>
    </source>
</reference>
<dbReference type="Gene3D" id="1.20.120.450">
    <property type="entry name" value="dinb family like domain"/>
    <property type="match status" value="1"/>
</dbReference>
<dbReference type="Pfam" id="PF12867">
    <property type="entry name" value="DinB_2"/>
    <property type="match status" value="1"/>
</dbReference>
<evidence type="ECO:0000313" key="2">
    <source>
        <dbReference type="EMBL" id="XCP96978.1"/>
    </source>
</evidence>
<proteinExistence type="predicted"/>
<accession>A0AAU8NGY7</accession>
<feature type="domain" description="DinB-like" evidence="1">
    <location>
        <begin position="29"/>
        <end position="154"/>
    </location>
</feature>
<gene>
    <name evidence="2" type="ORF">ABXS70_09855</name>
</gene>
<name>A0AAU8NGY7_9BACL</name>
<dbReference type="InterPro" id="IPR034660">
    <property type="entry name" value="DinB/YfiT-like"/>
</dbReference>
<organism evidence="2">
    <name type="scientific">Paenibacillus sp. AN1007</name>
    <dbReference type="NCBI Taxonomy" id="3151385"/>
    <lineage>
        <taxon>Bacteria</taxon>
        <taxon>Bacillati</taxon>
        <taxon>Bacillota</taxon>
        <taxon>Bacilli</taxon>
        <taxon>Bacillales</taxon>
        <taxon>Paenibacillaceae</taxon>
        <taxon>Paenibacillus</taxon>
    </lineage>
</organism>
<dbReference type="EMBL" id="CP159992">
    <property type="protein sequence ID" value="XCP96978.1"/>
    <property type="molecule type" value="Genomic_DNA"/>
</dbReference>
<sequence length="168" mass="19081">MKKSVTTALDVLVIQNEDTWNQCNWIVPLSKALEGLTAEQAAWVPYPGGLSIWQLVNHMYYYNQLILERLQGQTPSEPAAESNAATFGEPGDPSNHAGWSMLMRRTSALAEQLRDHLTALQESKLEEPYKDSEENWAQTLARWVLHDAYHAGQIVLLRRQQGCWSIVF</sequence>
<dbReference type="RefSeq" id="WP_366295524.1">
    <property type="nucleotide sequence ID" value="NZ_CP159992.1"/>
</dbReference>
<evidence type="ECO:0000259" key="1">
    <source>
        <dbReference type="Pfam" id="PF12867"/>
    </source>
</evidence>
<protein>
    <submittedName>
        <fullName evidence="2">DinB family protein</fullName>
    </submittedName>
</protein>
<dbReference type="SUPFAM" id="SSF109854">
    <property type="entry name" value="DinB/YfiT-like putative metalloenzymes"/>
    <property type="match status" value="1"/>
</dbReference>